<proteinExistence type="predicted"/>
<organism evidence="2 3">
    <name type="scientific">Vigna mungo</name>
    <name type="common">Black gram</name>
    <name type="synonym">Phaseolus mungo</name>
    <dbReference type="NCBI Taxonomy" id="3915"/>
    <lineage>
        <taxon>Eukaryota</taxon>
        <taxon>Viridiplantae</taxon>
        <taxon>Streptophyta</taxon>
        <taxon>Embryophyta</taxon>
        <taxon>Tracheophyta</taxon>
        <taxon>Spermatophyta</taxon>
        <taxon>Magnoliopsida</taxon>
        <taxon>eudicotyledons</taxon>
        <taxon>Gunneridae</taxon>
        <taxon>Pentapetalae</taxon>
        <taxon>rosids</taxon>
        <taxon>fabids</taxon>
        <taxon>Fabales</taxon>
        <taxon>Fabaceae</taxon>
        <taxon>Papilionoideae</taxon>
        <taxon>50 kb inversion clade</taxon>
        <taxon>NPAAA clade</taxon>
        <taxon>indigoferoid/millettioid clade</taxon>
        <taxon>Phaseoleae</taxon>
        <taxon>Vigna</taxon>
    </lineage>
</organism>
<evidence type="ECO:0000256" key="1">
    <source>
        <dbReference type="SAM" id="MobiDB-lite"/>
    </source>
</evidence>
<evidence type="ECO:0000313" key="3">
    <source>
        <dbReference type="Proteomes" id="UP001374535"/>
    </source>
</evidence>
<protein>
    <submittedName>
        <fullName evidence="2">Uncharacterized protein</fullName>
    </submittedName>
</protein>
<feature type="region of interest" description="Disordered" evidence="1">
    <location>
        <begin position="150"/>
        <end position="169"/>
    </location>
</feature>
<dbReference type="AlphaFoldDB" id="A0AAQ3PDU0"/>
<gene>
    <name evidence="2" type="ORF">V8G54_003661</name>
</gene>
<sequence length="261" mass="28932">MSIARFIKSLQLPTLRNLTTQIIVAHIQKLQILKRRKNLRKLPVDTVVPKIQTPQVLRLRQPYFSQIESQQVLRQVYLLQPFLLCPKQHRRISFQHVLRQVHERQVQLRQRRRNLAGEAVAGECQHREMLRKGAEGVRDGAGDVVAVEGDSEEVGERGEGGREGAGEGVVGEINGQKGFHLGQEMGYLTRDVGVGDVEITEFGELCDGGGDWTDEVVDAANVEKTEVGEVGDGGRDRVGFGEVKVGKVEAVDPVRFGVDVA</sequence>
<feature type="compositionally biased region" description="Basic and acidic residues" evidence="1">
    <location>
        <begin position="154"/>
        <end position="165"/>
    </location>
</feature>
<accession>A0AAQ3PDU0</accession>
<name>A0AAQ3PDU0_VIGMU</name>
<keyword evidence="3" id="KW-1185">Reference proteome</keyword>
<reference evidence="2 3" key="1">
    <citation type="journal article" date="2023" name="Life. Sci Alliance">
        <title>Evolutionary insights into 3D genome organization and epigenetic landscape of Vigna mungo.</title>
        <authorList>
            <person name="Junaid A."/>
            <person name="Singh B."/>
            <person name="Bhatia S."/>
        </authorList>
    </citation>
    <scope>NUCLEOTIDE SEQUENCE [LARGE SCALE GENOMIC DNA]</scope>
    <source>
        <strain evidence="2">Urdbean</strain>
    </source>
</reference>
<dbReference type="Proteomes" id="UP001374535">
    <property type="component" value="Chromosome 1"/>
</dbReference>
<dbReference type="EMBL" id="CP144700">
    <property type="protein sequence ID" value="WVZ25117.1"/>
    <property type="molecule type" value="Genomic_DNA"/>
</dbReference>
<evidence type="ECO:0000313" key="2">
    <source>
        <dbReference type="EMBL" id="WVZ25117.1"/>
    </source>
</evidence>